<comment type="caution">
    <text evidence="2">The sequence shown here is derived from an EMBL/GenBank/DDBJ whole genome shotgun (WGS) entry which is preliminary data.</text>
</comment>
<dbReference type="InterPro" id="IPR011009">
    <property type="entry name" value="Kinase-like_dom_sf"/>
</dbReference>
<dbReference type="InterPro" id="IPR006597">
    <property type="entry name" value="Sel1-like"/>
</dbReference>
<dbReference type="InterPro" id="IPR053235">
    <property type="entry name" value="Ser_Thr_kinase"/>
</dbReference>
<evidence type="ECO:0000259" key="1">
    <source>
        <dbReference type="PROSITE" id="PS50011"/>
    </source>
</evidence>
<dbReference type="PANTHER" id="PTHR24361">
    <property type="entry name" value="MITOGEN-ACTIVATED KINASE KINASE KINASE"/>
    <property type="match status" value="1"/>
</dbReference>
<protein>
    <recommendedName>
        <fullName evidence="1">Protein kinase domain-containing protein</fullName>
    </recommendedName>
</protein>
<dbReference type="SUPFAM" id="SSF81901">
    <property type="entry name" value="HCP-like"/>
    <property type="match status" value="1"/>
</dbReference>
<evidence type="ECO:0000313" key="2">
    <source>
        <dbReference type="EMBL" id="KAK8888104.1"/>
    </source>
</evidence>
<sequence length="673" mass="80231">MLKMSLQESFSEFDTRFKANRIETQNKYLQELFKKLSFLFVSDIKNEDDILQIQNESKIIIIDEYQETNNKKYFFVCFDYKLIIFDQNQNFDQFLSQQQNSNKYYLKQNPMSETEKNDNDLFLYEINNFCEKFKIQNHKLQRFWQLIVKCISGFLIKKSYQNHKNKDDEKSKKKFLEEQEKIESIDSFITLRELGRGSLASVDLVYHIKTEELFAMKTPYDSFELIERERENYLKIEYPFIVKYFGYVENNKRKCLLIEYVEGRTLDEYEINELTEEEKHNIIFELLLTVQHIHSLGYICRDLHFKNIMINENKELILIDFDRVNKIEETKTLDFFQLPLPELENGGKLDYKSDVCLVGCVIFFIMTGNKLESKSQMSNNEEFIFDLSNFEITKEVEELIKRCIYVEKEERNSLNQLIYYFFNDILSKNHTHNKREQELIFLYENNSLKIKDSTLFIHLGYIYYSGNFYYEGLYVEYDIEKAIHYFKEVSCFNNQYAKNNLGIIYKTGKGVTANPSGSIVYFEEAISRKDDAVAMFNLAHIYFYEEAGISKPEEVIRLLVRSSIKKVKYSIGLLCLAVVKYYEPLNKSEITKEFEGIDKESGASLANKVFQNIEILGIKDKSKYERLYSELKEINLVYYVFKIENQTQKKKIEEIDPRPVINHYFYEGLGEIL</sequence>
<dbReference type="InterPro" id="IPR000719">
    <property type="entry name" value="Prot_kinase_dom"/>
</dbReference>
<dbReference type="SMART" id="SM00671">
    <property type="entry name" value="SEL1"/>
    <property type="match status" value="2"/>
</dbReference>
<evidence type="ECO:0000313" key="3">
    <source>
        <dbReference type="Proteomes" id="UP001470230"/>
    </source>
</evidence>
<dbReference type="Proteomes" id="UP001470230">
    <property type="component" value="Unassembled WGS sequence"/>
</dbReference>
<dbReference type="SUPFAM" id="SSF56112">
    <property type="entry name" value="Protein kinase-like (PK-like)"/>
    <property type="match status" value="1"/>
</dbReference>
<dbReference type="Pfam" id="PF08238">
    <property type="entry name" value="Sel1"/>
    <property type="match status" value="3"/>
</dbReference>
<dbReference type="InterPro" id="IPR011990">
    <property type="entry name" value="TPR-like_helical_dom_sf"/>
</dbReference>
<dbReference type="Gene3D" id="1.25.40.10">
    <property type="entry name" value="Tetratricopeptide repeat domain"/>
    <property type="match status" value="1"/>
</dbReference>
<accession>A0ABR2KAF8</accession>
<dbReference type="EMBL" id="JAPFFF010000006">
    <property type="protein sequence ID" value="KAK8888104.1"/>
    <property type="molecule type" value="Genomic_DNA"/>
</dbReference>
<feature type="domain" description="Protein kinase" evidence="1">
    <location>
        <begin position="188"/>
        <end position="422"/>
    </location>
</feature>
<dbReference type="Gene3D" id="1.10.510.10">
    <property type="entry name" value="Transferase(Phosphotransferase) domain 1"/>
    <property type="match status" value="1"/>
</dbReference>
<reference evidence="2 3" key="1">
    <citation type="submission" date="2024-04" db="EMBL/GenBank/DDBJ databases">
        <title>Tritrichomonas musculus Genome.</title>
        <authorList>
            <person name="Alves-Ferreira E."/>
            <person name="Grigg M."/>
            <person name="Lorenzi H."/>
            <person name="Galac M."/>
        </authorList>
    </citation>
    <scope>NUCLEOTIDE SEQUENCE [LARGE SCALE GENOMIC DNA]</scope>
    <source>
        <strain evidence="2 3">EAF2021</strain>
    </source>
</reference>
<organism evidence="2 3">
    <name type="scientific">Tritrichomonas musculus</name>
    <dbReference type="NCBI Taxonomy" id="1915356"/>
    <lineage>
        <taxon>Eukaryota</taxon>
        <taxon>Metamonada</taxon>
        <taxon>Parabasalia</taxon>
        <taxon>Tritrichomonadida</taxon>
        <taxon>Tritrichomonadidae</taxon>
        <taxon>Tritrichomonas</taxon>
    </lineage>
</organism>
<gene>
    <name evidence="2" type="ORF">M9Y10_039165</name>
</gene>
<dbReference type="Pfam" id="PF00069">
    <property type="entry name" value="Pkinase"/>
    <property type="match status" value="1"/>
</dbReference>
<proteinExistence type="predicted"/>
<dbReference type="PROSITE" id="PS50011">
    <property type="entry name" value="PROTEIN_KINASE_DOM"/>
    <property type="match status" value="1"/>
</dbReference>
<keyword evidence="3" id="KW-1185">Reference proteome</keyword>
<name>A0ABR2KAF8_9EUKA</name>